<protein>
    <submittedName>
        <fullName evidence="9">NADH-quinone oxidoreductase subunit M</fullName>
    </submittedName>
</protein>
<dbReference type="RefSeq" id="WP_309864314.1">
    <property type="nucleotide sequence ID" value="NZ_JAVDQG010000003.1"/>
</dbReference>
<evidence type="ECO:0000256" key="6">
    <source>
        <dbReference type="RuleBase" id="RU000320"/>
    </source>
</evidence>
<feature type="domain" description="NADH:quinone oxidoreductase/Mrp antiporter transmembrane" evidence="8">
    <location>
        <begin position="140"/>
        <end position="433"/>
    </location>
</feature>
<feature type="transmembrane region" description="Helical" evidence="7">
    <location>
        <begin position="175"/>
        <end position="198"/>
    </location>
</feature>
<dbReference type="InterPro" id="IPR001750">
    <property type="entry name" value="ND/Mrp_TM"/>
</dbReference>
<feature type="transmembrane region" description="Helical" evidence="7">
    <location>
        <begin position="34"/>
        <end position="57"/>
    </location>
</feature>
<comment type="subcellular location">
    <subcellularLocation>
        <location evidence="1">Cell membrane</location>
        <topology evidence="1">Multi-pass membrane protein</topology>
    </subcellularLocation>
    <subcellularLocation>
        <location evidence="6">Membrane</location>
        <topology evidence="6">Multi-pass membrane protein</topology>
    </subcellularLocation>
</comment>
<name>A0ABU1IL76_9BACL</name>
<evidence type="ECO:0000256" key="1">
    <source>
        <dbReference type="ARBA" id="ARBA00004651"/>
    </source>
</evidence>
<feature type="transmembrane region" description="Helical" evidence="7">
    <location>
        <begin position="94"/>
        <end position="116"/>
    </location>
</feature>
<evidence type="ECO:0000313" key="9">
    <source>
        <dbReference type="EMBL" id="MDR6225529.1"/>
    </source>
</evidence>
<organism evidence="9 10">
    <name type="scientific">Desmospora profundinema</name>
    <dbReference type="NCBI Taxonomy" id="1571184"/>
    <lineage>
        <taxon>Bacteria</taxon>
        <taxon>Bacillati</taxon>
        <taxon>Bacillota</taxon>
        <taxon>Bacilli</taxon>
        <taxon>Bacillales</taxon>
        <taxon>Thermoactinomycetaceae</taxon>
        <taxon>Desmospora</taxon>
    </lineage>
</organism>
<feature type="transmembrane region" description="Helical" evidence="7">
    <location>
        <begin position="392"/>
        <end position="415"/>
    </location>
</feature>
<feature type="transmembrane region" description="Helical" evidence="7">
    <location>
        <begin position="146"/>
        <end position="168"/>
    </location>
</feature>
<feature type="transmembrane region" description="Helical" evidence="7">
    <location>
        <begin position="123"/>
        <end position="140"/>
    </location>
</feature>
<dbReference type="InterPro" id="IPR003918">
    <property type="entry name" value="NADH_UbQ_OxRdtase"/>
</dbReference>
<sequence>MKEGLLQMLPTWLAFSPLLGVLVLLAIPRERTAWIRGVGVAATFPPLVLAWLMAAWFDPAVQGVQFQQKVEWISIPIQQGVAFDIQYHMGVDGLSIPLVVLTSVIATIAAVASRYVRERLKGYFLVFLLLEMGALGVFLARDLFLFFLFFEVTLVSLFFLIGIWGAVYREKAANLFLLYNGLGSAFLLLGIIGILFLFQTLDLEQLRQISTNPELAIVMEQDPFFRNLVWGVFLALVIAFGIKLPVFPFHTWMVRVHTEAPPAVVMVHAGVLLKMGAYGLIRFGVDLFPIQTSAIAAVLGVLGVVNMLYGAVLAFVQNDLRRVLAFSSISHMGIILIGIASLHVVGLQGAVFQAVSHGLIAALLFFFIGALHGRTRTTDMRELGGLSRSVPVLSGIWMAGGLALLGLPGMSGFIAEFFAFLGFFRQFPILAAVGVIGLVGAAAYSLRAVLNTNFGPLPSRWASLPDAKPIESASMLVLLGFIILIGVWPAVLEEPMQTTLRGIAAKMGG</sequence>
<dbReference type="PANTHER" id="PTHR43507:SF1">
    <property type="entry name" value="NADH-UBIQUINONE OXIDOREDUCTASE CHAIN 4"/>
    <property type="match status" value="1"/>
</dbReference>
<dbReference type="Pfam" id="PF00361">
    <property type="entry name" value="Proton_antipo_M"/>
    <property type="match status" value="1"/>
</dbReference>
<gene>
    <name evidence="9" type="ORF">JOE21_001527</name>
</gene>
<comment type="similarity">
    <text evidence="2">Belongs to the complex I subunit 4 family.</text>
</comment>
<feature type="transmembrane region" description="Helical" evidence="7">
    <location>
        <begin position="427"/>
        <end position="450"/>
    </location>
</feature>
<accession>A0ABU1IL76</accession>
<dbReference type="EMBL" id="JAVDQG010000003">
    <property type="protein sequence ID" value="MDR6225529.1"/>
    <property type="molecule type" value="Genomic_DNA"/>
</dbReference>
<reference evidence="9 10" key="1">
    <citation type="submission" date="2023-07" db="EMBL/GenBank/DDBJ databases">
        <title>Genomic Encyclopedia of Type Strains, Phase IV (KMG-IV): sequencing the most valuable type-strain genomes for metagenomic binning, comparative biology and taxonomic classification.</title>
        <authorList>
            <person name="Goeker M."/>
        </authorList>
    </citation>
    <scope>NUCLEOTIDE SEQUENCE [LARGE SCALE GENOMIC DNA]</scope>
    <source>
        <strain evidence="9 10">DSM 45903</strain>
    </source>
</reference>
<comment type="caution">
    <text evidence="9">The sequence shown here is derived from an EMBL/GenBank/DDBJ whole genome shotgun (WGS) entry which is preliminary data.</text>
</comment>
<keyword evidence="4 7" id="KW-1133">Transmembrane helix</keyword>
<keyword evidence="10" id="KW-1185">Reference proteome</keyword>
<proteinExistence type="inferred from homology"/>
<feature type="transmembrane region" description="Helical" evidence="7">
    <location>
        <begin position="470"/>
        <end position="491"/>
    </location>
</feature>
<feature type="transmembrane region" description="Helical" evidence="7">
    <location>
        <begin position="350"/>
        <end position="371"/>
    </location>
</feature>
<dbReference type="PRINTS" id="PR01437">
    <property type="entry name" value="NUOXDRDTASE4"/>
</dbReference>
<evidence type="ECO:0000259" key="8">
    <source>
        <dbReference type="Pfam" id="PF00361"/>
    </source>
</evidence>
<evidence type="ECO:0000256" key="2">
    <source>
        <dbReference type="ARBA" id="ARBA00009025"/>
    </source>
</evidence>
<dbReference type="PANTHER" id="PTHR43507">
    <property type="entry name" value="NADH-UBIQUINONE OXIDOREDUCTASE CHAIN 4"/>
    <property type="match status" value="1"/>
</dbReference>
<keyword evidence="5 7" id="KW-0472">Membrane</keyword>
<feature type="transmembrane region" description="Helical" evidence="7">
    <location>
        <begin position="261"/>
        <end position="281"/>
    </location>
</feature>
<dbReference type="InterPro" id="IPR010227">
    <property type="entry name" value="NADH_Q_OxRdtase_chainM/4"/>
</dbReference>
<evidence type="ECO:0000256" key="5">
    <source>
        <dbReference type="ARBA" id="ARBA00023136"/>
    </source>
</evidence>
<feature type="transmembrane region" description="Helical" evidence="7">
    <location>
        <begin position="228"/>
        <end position="249"/>
    </location>
</feature>
<feature type="transmembrane region" description="Helical" evidence="7">
    <location>
        <begin position="323"/>
        <end position="344"/>
    </location>
</feature>
<evidence type="ECO:0000256" key="7">
    <source>
        <dbReference type="SAM" id="Phobius"/>
    </source>
</evidence>
<dbReference type="Proteomes" id="UP001185012">
    <property type="component" value="Unassembled WGS sequence"/>
</dbReference>
<evidence type="ECO:0000256" key="4">
    <source>
        <dbReference type="ARBA" id="ARBA00022989"/>
    </source>
</evidence>
<keyword evidence="3 6" id="KW-0812">Transmembrane</keyword>
<feature type="transmembrane region" description="Helical" evidence="7">
    <location>
        <begin position="293"/>
        <end position="316"/>
    </location>
</feature>
<feature type="transmembrane region" description="Helical" evidence="7">
    <location>
        <begin position="6"/>
        <end position="27"/>
    </location>
</feature>
<evidence type="ECO:0000256" key="3">
    <source>
        <dbReference type="ARBA" id="ARBA00022692"/>
    </source>
</evidence>
<dbReference type="NCBIfam" id="TIGR01972">
    <property type="entry name" value="NDH_I_M"/>
    <property type="match status" value="1"/>
</dbReference>
<evidence type="ECO:0000313" key="10">
    <source>
        <dbReference type="Proteomes" id="UP001185012"/>
    </source>
</evidence>